<comment type="caution">
    <text evidence="1">The sequence shown here is derived from an EMBL/GenBank/DDBJ whole genome shotgun (WGS) entry which is preliminary data.</text>
</comment>
<proteinExistence type="predicted"/>
<sequence>MKLILFSKYVFFGFCCFFSKDFLFGKNDSLSSFSFENENSLLLPLDCSDVQSDHRALQSSEEILLPLSEPSISDDSKKESEICFSENFFSPFLSEKLEEQKARFECRDTLRANTQVFFSEIVFPTFLFEESEKIEKQNNKFEQEDDELCRSCEGPILVSLPKGEKTLEKQNVRFERLKIEQIKNEEECNLSVLFKEEFVDDLDFFSFSEEVVSKRLEQIKNEEECNLSVLFKEEFVDDLDFFSFSEEVVSKRLEQIKNEEGFYGKISLN</sequence>
<reference evidence="1 2" key="1">
    <citation type="journal article" date="2013" name="Genome Announc.">
        <title>Draft Genome Sequence of Holospora undulata Strain HU1, a Micronucleus-Specific Symbiont of the Ciliate Paramecium caudatum.</title>
        <authorList>
            <person name="Dohra H."/>
            <person name="Suzuki H."/>
            <person name="Suzuki T."/>
            <person name="Tanaka K."/>
            <person name="Fujishima M."/>
        </authorList>
    </citation>
    <scope>NUCLEOTIDE SEQUENCE [LARGE SCALE GENOMIC DNA]</scope>
    <source>
        <strain evidence="1 2">HU1</strain>
    </source>
</reference>
<accession>A0A061JHB3</accession>
<dbReference type="AlphaFoldDB" id="A0A061JHB3"/>
<gene>
    <name evidence="1" type="ORF">K737_300969</name>
</gene>
<organism evidence="1 2">
    <name type="scientific">Holospora undulata HU1</name>
    <dbReference type="NCBI Taxonomy" id="1321371"/>
    <lineage>
        <taxon>Bacteria</taxon>
        <taxon>Pseudomonadati</taxon>
        <taxon>Pseudomonadota</taxon>
        <taxon>Alphaproteobacteria</taxon>
        <taxon>Holosporales</taxon>
        <taxon>Holosporaceae</taxon>
        <taxon>Holospora</taxon>
    </lineage>
</organism>
<evidence type="ECO:0000313" key="1">
    <source>
        <dbReference type="EMBL" id="ETZ04618.1"/>
    </source>
</evidence>
<name>A0A061JHB3_9PROT</name>
<protein>
    <submittedName>
        <fullName evidence="1">Uncharacterized protein</fullName>
    </submittedName>
</protein>
<dbReference type="Proteomes" id="UP000026922">
    <property type="component" value="Unassembled WGS sequence"/>
</dbReference>
<keyword evidence="2" id="KW-1185">Reference proteome</keyword>
<evidence type="ECO:0000313" key="2">
    <source>
        <dbReference type="Proteomes" id="UP000026922"/>
    </source>
</evidence>
<dbReference type="EMBL" id="ARPM03000167">
    <property type="protein sequence ID" value="ETZ04618.1"/>
    <property type="molecule type" value="Genomic_DNA"/>
</dbReference>